<evidence type="ECO:0000259" key="2">
    <source>
        <dbReference type="PROSITE" id="PS50030"/>
    </source>
</evidence>
<proteinExistence type="predicted"/>
<name>A0AAF3FA75_9BILA</name>
<protein>
    <submittedName>
        <fullName evidence="5">Ubiquilin</fullName>
    </submittedName>
</protein>
<feature type="domain" description="UBA" evidence="2">
    <location>
        <begin position="452"/>
        <end position="496"/>
    </location>
</feature>
<dbReference type="SMART" id="SM00165">
    <property type="entry name" value="UBA"/>
    <property type="match status" value="1"/>
</dbReference>
<accession>A0AAF3FA75</accession>
<dbReference type="Gene3D" id="3.10.20.90">
    <property type="entry name" value="Phosphatidylinositol 3-kinase Catalytic Subunit, Chain A, domain 1"/>
    <property type="match status" value="1"/>
</dbReference>
<dbReference type="InterPro" id="IPR015940">
    <property type="entry name" value="UBA"/>
</dbReference>
<dbReference type="SMART" id="SM00213">
    <property type="entry name" value="UBQ"/>
    <property type="match status" value="1"/>
</dbReference>
<dbReference type="GO" id="GO:0031593">
    <property type="term" value="F:polyubiquitin modification-dependent protein binding"/>
    <property type="evidence" value="ECO:0007669"/>
    <property type="project" value="TreeGrafter"/>
</dbReference>
<dbReference type="Gene3D" id="1.10.8.10">
    <property type="entry name" value="DNA helicase RuvA subunit, C-terminal domain"/>
    <property type="match status" value="1"/>
</dbReference>
<dbReference type="Pfam" id="PF23195">
    <property type="entry name" value="UBQLN1"/>
    <property type="match status" value="1"/>
</dbReference>
<dbReference type="InterPro" id="IPR000626">
    <property type="entry name" value="Ubiquitin-like_dom"/>
</dbReference>
<dbReference type="PROSITE" id="PS50053">
    <property type="entry name" value="UBIQUITIN_2"/>
    <property type="match status" value="1"/>
</dbReference>
<dbReference type="PANTHER" id="PTHR10677:SF3">
    <property type="entry name" value="FI07626P-RELATED"/>
    <property type="match status" value="1"/>
</dbReference>
<dbReference type="InterPro" id="IPR006636">
    <property type="entry name" value="STI1_HS-bd"/>
</dbReference>
<evidence type="ECO:0000313" key="4">
    <source>
        <dbReference type="Proteomes" id="UP000887575"/>
    </source>
</evidence>
<dbReference type="PROSITE" id="PS50030">
    <property type="entry name" value="UBA"/>
    <property type="match status" value="1"/>
</dbReference>
<keyword evidence="4" id="KW-1185">Reference proteome</keyword>
<dbReference type="InterPro" id="IPR029071">
    <property type="entry name" value="Ubiquitin-like_domsf"/>
</dbReference>
<dbReference type="AlphaFoldDB" id="A0AAF3FA75"/>
<dbReference type="GO" id="GO:0006511">
    <property type="term" value="P:ubiquitin-dependent protein catabolic process"/>
    <property type="evidence" value="ECO:0007669"/>
    <property type="project" value="TreeGrafter"/>
</dbReference>
<dbReference type="Pfam" id="PF00627">
    <property type="entry name" value="UBA"/>
    <property type="match status" value="1"/>
</dbReference>
<feature type="compositionally biased region" description="Polar residues" evidence="1">
    <location>
        <begin position="251"/>
        <end position="263"/>
    </location>
</feature>
<feature type="domain" description="Ubiquitin-like" evidence="3">
    <location>
        <begin position="11"/>
        <end position="85"/>
    </location>
</feature>
<dbReference type="PRINTS" id="PR00348">
    <property type="entry name" value="UBIQUITIN"/>
</dbReference>
<dbReference type="FunFam" id="1.10.260.100:FF:000001">
    <property type="entry name" value="Ubiquilin 1"/>
    <property type="match status" value="1"/>
</dbReference>
<evidence type="ECO:0000256" key="1">
    <source>
        <dbReference type="SAM" id="MobiDB-lite"/>
    </source>
</evidence>
<dbReference type="InterPro" id="IPR019956">
    <property type="entry name" value="Ubiquitin_dom"/>
</dbReference>
<dbReference type="PANTHER" id="PTHR10677">
    <property type="entry name" value="UBIQUILIN"/>
    <property type="match status" value="1"/>
</dbReference>
<dbReference type="Proteomes" id="UP000887575">
    <property type="component" value="Unassembled WGS sequence"/>
</dbReference>
<feature type="region of interest" description="Disordered" evidence="1">
    <location>
        <begin position="83"/>
        <end position="109"/>
    </location>
</feature>
<evidence type="ECO:0000313" key="5">
    <source>
        <dbReference type="WBParaSite" id="MBELARI_LOCUS3792"/>
    </source>
</evidence>
<dbReference type="SMART" id="SM00727">
    <property type="entry name" value="STI1"/>
    <property type="match status" value="4"/>
</dbReference>
<dbReference type="GO" id="GO:0005829">
    <property type="term" value="C:cytosol"/>
    <property type="evidence" value="ECO:0007669"/>
    <property type="project" value="TreeGrafter"/>
</dbReference>
<feature type="compositionally biased region" description="Polar residues" evidence="1">
    <location>
        <begin position="283"/>
        <end position="294"/>
    </location>
</feature>
<reference evidence="5" key="1">
    <citation type="submission" date="2024-02" db="UniProtKB">
        <authorList>
            <consortium name="WormBaseParasite"/>
        </authorList>
    </citation>
    <scope>IDENTIFICATION</scope>
</reference>
<dbReference type="Gene3D" id="1.10.260.100">
    <property type="match status" value="1"/>
</dbReference>
<dbReference type="SUPFAM" id="SSF46934">
    <property type="entry name" value="UBA-like"/>
    <property type="match status" value="1"/>
</dbReference>
<dbReference type="InterPro" id="IPR015496">
    <property type="entry name" value="Ubiquilin"/>
</dbReference>
<dbReference type="SUPFAM" id="SSF54236">
    <property type="entry name" value="Ubiquitin-like"/>
    <property type="match status" value="1"/>
</dbReference>
<dbReference type="WBParaSite" id="MBELARI_LOCUS3792">
    <property type="protein sequence ID" value="MBELARI_LOCUS3792"/>
    <property type="gene ID" value="MBELARI_LOCUS3792"/>
</dbReference>
<feature type="region of interest" description="Disordered" evidence="1">
    <location>
        <begin position="246"/>
        <end position="306"/>
    </location>
</feature>
<sequence length="497" mass="53402">MGSDDESSPKIKLSVKTTTTSYEIEVQKNAQISEVKQILGEKVGATSDKLCIIFSGKILKDPETLEKYNITDGMSLHLVVRQQAQQGGASATSTPTTRPQNPSAAPNNPAEAAAFNQFSAANPGMGMQQMMANPELMRQMMDSPIMQGIFNNPQIFQSMLTSNPQVQQLIEQNPELAHILNDPEMIRRTMEIVRNPNMFNEMMRNHDIAIRNLQGIPGGEAALQRLYQDVQEPLLNSAASSLGGNPFATGGANSADNATSRSQRAGVENADPLPNPWAAPQQRDGSGQPNSGRTGSAAAPGANLMGNPALSALMQQMMPGEGNPSAMFNPDMMQQLMGNPQFMQQMTEANSLIANNPELAAQLQQRMPQMIQAMSNPEMQQAMSNPRVIEAMRQIQQGVEVLRTEAPFLLNGDLMGGGGGGRPDDSYRSMQQLFSRMGMGSAAAPPGAPEANLEQRYASQLDQLAGMGFNNRAANIAALQATFGDVNAAVERLLSGL</sequence>
<dbReference type="InterPro" id="IPR009060">
    <property type="entry name" value="UBA-like_sf"/>
</dbReference>
<dbReference type="Pfam" id="PF00240">
    <property type="entry name" value="ubiquitin"/>
    <property type="match status" value="1"/>
</dbReference>
<organism evidence="4 5">
    <name type="scientific">Mesorhabditis belari</name>
    <dbReference type="NCBI Taxonomy" id="2138241"/>
    <lineage>
        <taxon>Eukaryota</taxon>
        <taxon>Metazoa</taxon>
        <taxon>Ecdysozoa</taxon>
        <taxon>Nematoda</taxon>
        <taxon>Chromadorea</taxon>
        <taxon>Rhabditida</taxon>
        <taxon>Rhabditina</taxon>
        <taxon>Rhabditomorpha</taxon>
        <taxon>Rhabditoidea</taxon>
        <taxon>Rhabditidae</taxon>
        <taxon>Mesorhabditinae</taxon>
        <taxon>Mesorhabditis</taxon>
    </lineage>
</organism>
<evidence type="ECO:0000259" key="3">
    <source>
        <dbReference type="PROSITE" id="PS50053"/>
    </source>
</evidence>
<dbReference type="CDD" id="cd14399">
    <property type="entry name" value="UBA_PLICs"/>
    <property type="match status" value="1"/>
</dbReference>